<reference evidence="3" key="1">
    <citation type="journal article" date="2019" name="Int. J. Syst. Evol. Microbiol.">
        <title>The Global Catalogue of Microorganisms (GCM) 10K type strain sequencing project: providing services to taxonomists for standard genome sequencing and annotation.</title>
        <authorList>
            <consortium name="The Broad Institute Genomics Platform"/>
            <consortium name="The Broad Institute Genome Sequencing Center for Infectious Disease"/>
            <person name="Wu L."/>
            <person name="Ma J."/>
        </authorList>
    </citation>
    <scope>NUCLEOTIDE SEQUENCE [LARGE SCALE GENOMIC DNA]</scope>
    <source>
        <strain evidence="3">SHR3</strain>
    </source>
</reference>
<gene>
    <name evidence="2" type="ORF">ACFPTN_21595</name>
</gene>
<dbReference type="Proteomes" id="UP001595974">
    <property type="component" value="Unassembled WGS sequence"/>
</dbReference>
<keyword evidence="3" id="KW-1185">Reference proteome</keyword>
<dbReference type="PANTHER" id="PTHR35849">
    <property type="entry name" value="BLR2341 PROTEIN"/>
    <property type="match status" value="1"/>
</dbReference>
<dbReference type="Gene3D" id="3.30.750.24">
    <property type="entry name" value="STAS domain"/>
    <property type="match status" value="1"/>
</dbReference>
<accession>A0ABW1AXW1</accession>
<feature type="domain" description="STAS" evidence="1">
    <location>
        <begin position="1"/>
        <end position="98"/>
    </location>
</feature>
<dbReference type="InterPro" id="IPR002645">
    <property type="entry name" value="STAS_dom"/>
</dbReference>
<dbReference type="InterPro" id="IPR036513">
    <property type="entry name" value="STAS_dom_sf"/>
</dbReference>
<dbReference type="RefSeq" id="WP_096444921.1">
    <property type="nucleotide sequence ID" value="NZ_JBHSOG010000102.1"/>
</dbReference>
<organism evidence="2 3">
    <name type="scientific">Thauera sinica</name>
    <dbReference type="NCBI Taxonomy" id="2665146"/>
    <lineage>
        <taxon>Bacteria</taxon>
        <taxon>Pseudomonadati</taxon>
        <taxon>Pseudomonadota</taxon>
        <taxon>Betaproteobacteria</taxon>
        <taxon>Rhodocyclales</taxon>
        <taxon>Zoogloeaceae</taxon>
        <taxon>Thauera</taxon>
    </lineage>
</organism>
<sequence length="98" mass="10094">MTSPAGNVLRLEGALTMRTVAEMLESGRRRASEGDLVVDFAAVTEADSAALALLLDWLRAARAAGHELAVRALPAGLASLAALYGVDALLPPSGARPQ</sequence>
<name>A0ABW1AXW1_9RHOO</name>
<protein>
    <submittedName>
        <fullName evidence="2">Lipid asymmetry maintenance protein MlaB</fullName>
    </submittedName>
</protein>
<evidence type="ECO:0000313" key="2">
    <source>
        <dbReference type="EMBL" id="MFC5771983.1"/>
    </source>
</evidence>
<dbReference type="Pfam" id="PF13466">
    <property type="entry name" value="STAS_2"/>
    <property type="match status" value="1"/>
</dbReference>
<dbReference type="InterPro" id="IPR058548">
    <property type="entry name" value="MlaB-like_STAS"/>
</dbReference>
<comment type="caution">
    <text evidence="2">The sequence shown here is derived from an EMBL/GenBank/DDBJ whole genome shotgun (WGS) entry which is preliminary data.</text>
</comment>
<dbReference type="InterPro" id="IPR052746">
    <property type="entry name" value="MlaB_ABC_Transporter"/>
</dbReference>
<proteinExistence type="predicted"/>
<dbReference type="PANTHER" id="PTHR35849:SF1">
    <property type="entry name" value="INTERMEMBRANE PHOSPHOLIPID TRANSPORT SYSTEM BINDING PROTEIN MLAB"/>
    <property type="match status" value="1"/>
</dbReference>
<evidence type="ECO:0000313" key="3">
    <source>
        <dbReference type="Proteomes" id="UP001595974"/>
    </source>
</evidence>
<dbReference type="PROSITE" id="PS50801">
    <property type="entry name" value="STAS"/>
    <property type="match status" value="1"/>
</dbReference>
<evidence type="ECO:0000259" key="1">
    <source>
        <dbReference type="PROSITE" id="PS50801"/>
    </source>
</evidence>
<dbReference type="EMBL" id="JBHSOG010000102">
    <property type="protein sequence ID" value="MFC5771983.1"/>
    <property type="molecule type" value="Genomic_DNA"/>
</dbReference>
<dbReference type="SUPFAM" id="SSF52091">
    <property type="entry name" value="SpoIIaa-like"/>
    <property type="match status" value="1"/>
</dbReference>